<dbReference type="EnsemblPlants" id="Pp3c3_4360V3.1">
    <property type="protein sequence ID" value="PAC:32941175.CDS.1"/>
    <property type="gene ID" value="Pp3c3_4360"/>
</dbReference>
<reference evidence="1 3" key="1">
    <citation type="journal article" date="2008" name="Science">
        <title>The Physcomitrella genome reveals evolutionary insights into the conquest of land by plants.</title>
        <authorList>
            <person name="Rensing S."/>
            <person name="Lang D."/>
            <person name="Zimmer A."/>
            <person name="Terry A."/>
            <person name="Salamov A."/>
            <person name="Shapiro H."/>
            <person name="Nishiyama T."/>
            <person name="Perroud P.-F."/>
            <person name="Lindquist E."/>
            <person name="Kamisugi Y."/>
            <person name="Tanahashi T."/>
            <person name="Sakakibara K."/>
            <person name="Fujita T."/>
            <person name="Oishi K."/>
            <person name="Shin-I T."/>
            <person name="Kuroki Y."/>
            <person name="Toyoda A."/>
            <person name="Suzuki Y."/>
            <person name="Hashimoto A."/>
            <person name="Yamaguchi K."/>
            <person name="Sugano A."/>
            <person name="Kohara Y."/>
            <person name="Fujiyama A."/>
            <person name="Anterola A."/>
            <person name="Aoki S."/>
            <person name="Ashton N."/>
            <person name="Barbazuk W.B."/>
            <person name="Barker E."/>
            <person name="Bennetzen J."/>
            <person name="Bezanilla M."/>
            <person name="Blankenship R."/>
            <person name="Cho S.H."/>
            <person name="Dutcher S."/>
            <person name="Estelle M."/>
            <person name="Fawcett J.A."/>
            <person name="Gundlach H."/>
            <person name="Hanada K."/>
            <person name="Heyl A."/>
            <person name="Hicks K.A."/>
            <person name="Hugh J."/>
            <person name="Lohr M."/>
            <person name="Mayer K."/>
            <person name="Melkozernov A."/>
            <person name="Murata T."/>
            <person name="Nelson D."/>
            <person name="Pils B."/>
            <person name="Prigge M."/>
            <person name="Reiss B."/>
            <person name="Renner T."/>
            <person name="Rombauts S."/>
            <person name="Rushton P."/>
            <person name="Sanderfoot A."/>
            <person name="Schween G."/>
            <person name="Shiu S.-H."/>
            <person name="Stueber K."/>
            <person name="Theodoulou F.L."/>
            <person name="Tu H."/>
            <person name="Van de Peer Y."/>
            <person name="Verrier P.J."/>
            <person name="Waters E."/>
            <person name="Wood A."/>
            <person name="Yang L."/>
            <person name="Cove D."/>
            <person name="Cuming A."/>
            <person name="Hasebe M."/>
            <person name="Lucas S."/>
            <person name="Mishler D.B."/>
            <person name="Reski R."/>
            <person name="Grigoriev I."/>
            <person name="Quatrano R.S."/>
            <person name="Boore J.L."/>
        </authorList>
    </citation>
    <scope>NUCLEOTIDE SEQUENCE [LARGE SCALE GENOMIC DNA]</scope>
    <source>
        <strain evidence="2 3">cv. Gransden 2004</strain>
    </source>
</reference>
<dbReference type="AlphaFoldDB" id="A0A2K1KT87"/>
<reference evidence="2" key="3">
    <citation type="submission" date="2020-12" db="UniProtKB">
        <authorList>
            <consortium name="EnsemblPlants"/>
        </authorList>
    </citation>
    <scope>IDENTIFICATION</scope>
</reference>
<dbReference type="Proteomes" id="UP000006727">
    <property type="component" value="Chromosome 3"/>
</dbReference>
<reference evidence="1 3" key="2">
    <citation type="journal article" date="2018" name="Plant J.">
        <title>The Physcomitrella patens chromosome-scale assembly reveals moss genome structure and evolution.</title>
        <authorList>
            <person name="Lang D."/>
            <person name="Ullrich K.K."/>
            <person name="Murat F."/>
            <person name="Fuchs J."/>
            <person name="Jenkins J."/>
            <person name="Haas F.B."/>
            <person name="Piednoel M."/>
            <person name="Gundlach H."/>
            <person name="Van Bel M."/>
            <person name="Meyberg R."/>
            <person name="Vives C."/>
            <person name="Morata J."/>
            <person name="Symeonidi A."/>
            <person name="Hiss M."/>
            <person name="Muchero W."/>
            <person name="Kamisugi Y."/>
            <person name="Saleh O."/>
            <person name="Blanc G."/>
            <person name="Decker E.L."/>
            <person name="van Gessel N."/>
            <person name="Grimwood J."/>
            <person name="Hayes R.D."/>
            <person name="Graham S.W."/>
            <person name="Gunter L.E."/>
            <person name="McDaniel S.F."/>
            <person name="Hoernstein S.N.W."/>
            <person name="Larsson A."/>
            <person name="Li F.W."/>
            <person name="Perroud P.F."/>
            <person name="Phillips J."/>
            <person name="Ranjan P."/>
            <person name="Rokshar D.S."/>
            <person name="Rothfels C.J."/>
            <person name="Schneider L."/>
            <person name="Shu S."/>
            <person name="Stevenson D.W."/>
            <person name="Thummler F."/>
            <person name="Tillich M."/>
            <person name="Villarreal Aguilar J.C."/>
            <person name="Widiez T."/>
            <person name="Wong G.K."/>
            <person name="Wymore A."/>
            <person name="Zhang Y."/>
            <person name="Zimmer A.D."/>
            <person name="Quatrano R.S."/>
            <person name="Mayer K.F.X."/>
            <person name="Goodstein D."/>
            <person name="Casacuberta J.M."/>
            <person name="Vandepoele K."/>
            <person name="Reski R."/>
            <person name="Cuming A.C."/>
            <person name="Tuskan G.A."/>
            <person name="Maumus F."/>
            <person name="Salse J."/>
            <person name="Schmutz J."/>
            <person name="Rensing S.A."/>
        </authorList>
    </citation>
    <scope>NUCLEOTIDE SEQUENCE [LARGE SCALE GENOMIC DNA]</scope>
    <source>
        <strain evidence="2 3">cv. Gransden 2004</strain>
    </source>
</reference>
<gene>
    <name evidence="1" type="ORF">PHYPA_003998</name>
</gene>
<evidence type="ECO:0000313" key="2">
    <source>
        <dbReference type="EnsemblPlants" id="PAC:32941175.CDS.1"/>
    </source>
</evidence>
<dbReference type="Gramene" id="Pp3c3_4360V3.1">
    <property type="protein sequence ID" value="PAC:32941175.CDS.1"/>
    <property type="gene ID" value="Pp3c3_4360"/>
</dbReference>
<sequence length="219" mass="23658">MISGHGILCGYELQMGLPWMMHSSHLSHCTSLNSKTCRSDGCDRGSVVQSWDEMPAPAATAALFVRAGCMVPLPFLEITQMVTSRSGENGWGALSFKGICHDRFAALVLVTPRVSPGSPARVLRSSFYPRDFVNTSADAAASLTEMLQKESGDLVKANLFLSPSPRGLPTCVSMWRSGDPRRGVGECRTRPVHHVAFLPSTSSLHPFSALELNQRVPGS</sequence>
<dbReference type="Gramene" id="Pp3c3_4360V3.2">
    <property type="protein sequence ID" value="PAC:32941176.CDS.1"/>
    <property type="gene ID" value="Pp3c3_4360"/>
</dbReference>
<dbReference type="EMBL" id="ABEU02000003">
    <property type="protein sequence ID" value="PNR57005.1"/>
    <property type="molecule type" value="Genomic_DNA"/>
</dbReference>
<evidence type="ECO:0000313" key="3">
    <source>
        <dbReference type="Proteomes" id="UP000006727"/>
    </source>
</evidence>
<name>A0A2K1KT87_PHYPA</name>
<dbReference type="InParanoid" id="A0A2K1KT87"/>
<dbReference type="PaxDb" id="3218-PP1S1_654V6.1"/>
<organism evidence="1">
    <name type="scientific">Physcomitrium patens</name>
    <name type="common">Spreading-leaved earth moss</name>
    <name type="synonym">Physcomitrella patens</name>
    <dbReference type="NCBI Taxonomy" id="3218"/>
    <lineage>
        <taxon>Eukaryota</taxon>
        <taxon>Viridiplantae</taxon>
        <taxon>Streptophyta</taxon>
        <taxon>Embryophyta</taxon>
        <taxon>Bryophyta</taxon>
        <taxon>Bryophytina</taxon>
        <taxon>Bryopsida</taxon>
        <taxon>Funariidae</taxon>
        <taxon>Funariales</taxon>
        <taxon>Funariaceae</taxon>
        <taxon>Physcomitrium</taxon>
    </lineage>
</organism>
<keyword evidence="3" id="KW-1185">Reference proteome</keyword>
<accession>A0A2K1KT87</accession>
<evidence type="ECO:0000313" key="1">
    <source>
        <dbReference type="EMBL" id="PNR57005.1"/>
    </source>
</evidence>
<proteinExistence type="predicted"/>
<protein>
    <submittedName>
        <fullName evidence="1 2">Uncharacterized protein</fullName>
    </submittedName>
</protein>
<dbReference type="EnsemblPlants" id="Pp3c3_4360V3.2">
    <property type="protein sequence ID" value="PAC:32941176.CDS.1"/>
    <property type="gene ID" value="Pp3c3_4360"/>
</dbReference>